<dbReference type="Proteomes" id="UP000649617">
    <property type="component" value="Unassembled WGS sequence"/>
</dbReference>
<evidence type="ECO:0000313" key="2">
    <source>
        <dbReference type="EMBL" id="CAE7634420.1"/>
    </source>
</evidence>
<dbReference type="Gene3D" id="3.40.1350.140">
    <property type="entry name" value="MepB-like"/>
    <property type="match status" value="2"/>
</dbReference>
<dbReference type="EMBL" id="CAJNIZ010042731">
    <property type="protein sequence ID" value="CAE7634420.1"/>
    <property type="molecule type" value="Genomic_DNA"/>
</dbReference>
<evidence type="ECO:0000313" key="3">
    <source>
        <dbReference type="Proteomes" id="UP000649617"/>
    </source>
</evidence>
<feature type="region of interest" description="Disordered" evidence="1">
    <location>
        <begin position="571"/>
        <end position="598"/>
    </location>
</feature>
<dbReference type="Gene3D" id="3.30.730.10">
    <property type="entry name" value="AP2/ERF domain"/>
    <property type="match status" value="1"/>
</dbReference>
<dbReference type="InterPro" id="IPR036955">
    <property type="entry name" value="AP2/ERF_dom_sf"/>
</dbReference>
<name>A0A812VD75_SYMPI</name>
<sequence length="1234" mass="136443">MRVAPHQACRQIWARHSVSCQRRLCGSSCEAADYTTHVADSGPIKAAQYRGVYCSVNRQSFVAQATLQGHNHYLGTFKSAAKAAEAFDHFLRHNCAADKLRLKKSLNFPSAEEAAYQETREQARDRGLKLNGNNHQKEAQAFKILDAAFAESFRASEHEIRRLSGSSKADAVFMRKGSPEDCLLIQLKAASGRGIHGRSHMFSNMLGYAGMVVFLVSLDGGYLGATAGHVLSKDKLWITVGCPSAERLQVRDVGSFLLTCFVDRQQFPHTSLEDASLQCACYKHKIEAKGHAQLQALFGTMGMRLTHPTVHQTTVDSLLEYVSDFDGSLSILRVQEKISSTTRYPRAYLFKSGGVFGRCSYAEDDFDILVVGIMCEDQLHGAFLIPMPVLVEHGLAGDRGTSVASMALFPSWCLPKRNASILKYSWQLDFFVDLRDRQGLKVGKSMSLMPLGLSGFSHKGYGIAAMRMLARSVNDFDEGYGEIAAAVHVADKAIIPNVINAAAWCPAFNGASRLRTPRGAEVSAPSLEEAYDDPVGLGKVDPLPGPPMVPGIAITIRAEDDSLYTSEDVMKSGRSVAGPTQSPRRPQGLSPGNRISPSLETKSSVDLFVKSHPAKAIDYPPLLDEFSRTLAAPYGEDLHHGSSSGRIASHLSPLAGMLVWSHEGKCLKWRNKKLPKKDSKGQNPEFAPTDILEREFENCQIVPGSSLEMELKDAGISRRVFYGTLLRYNSYIEDGVANSAVAPINPEWVENVGYLVEAERLFKDLPMEAIVTQNVWFNGVYWHGASQAYDARVSLAGKAHLCGRFACEEQAGLAYDTKLRELCKDGHRLKQSLNFPSAEELAFAESPEDRRARNLQMFGDNEAKETKAFSQVMARFKGSATSSEFEIVRVSSSSRIDAMFLKNGSPKGLPIQLKSRSGRGDKGHYYQFKNIHGYAGMLLLLVALDRDIIWAMVGSRVDRDSIGLTLNTSKEFQFRVSCLASLLEYCFYQSSEYLHLTLEDARLQCSVGHVVEEQARRQKQAVLSQVGFWLQPCAHGGVVDSTLCGHGCAYDVQEKATRQRRGRSDYKVNLRRSGGRVGHRAYTSADFDLLIISLLDGECRLEGLYLIPTKTLAQHGLVDERPVTLHLFPPWAPAKHKDAIQRHAWQLDHFVDLRGWAGGQLSGDLEGRLLQLLDPGLHVKSPLTGLYTPFFNSGYPDVASSMAVTRRIMMDVTDEMKAGYMRACKRAIADYIFK</sequence>
<dbReference type="InterPro" id="IPR038231">
    <property type="entry name" value="MepB-like_sf"/>
</dbReference>
<dbReference type="OrthoDB" id="408888at2759"/>
<comment type="caution">
    <text evidence="2">The sequence shown here is derived from an EMBL/GenBank/DDBJ whole genome shotgun (WGS) entry which is preliminary data.</text>
</comment>
<protein>
    <submittedName>
        <fullName evidence="2">Uncharacterized protein</fullName>
    </submittedName>
</protein>
<dbReference type="GO" id="GO:0003700">
    <property type="term" value="F:DNA-binding transcription factor activity"/>
    <property type="evidence" value="ECO:0007669"/>
    <property type="project" value="InterPro"/>
</dbReference>
<dbReference type="AlphaFoldDB" id="A0A812VD75"/>
<gene>
    <name evidence="2" type="ORF">SPIL2461_LOCUS16686</name>
</gene>
<feature type="non-terminal residue" evidence="2">
    <location>
        <position position="1"/>
    </location>
</feature>
<proteinExistence type="predicted"/>
<evidence type="ECO:0000256" key="1">
    <source>
        <dbReference type="SAM" id="MobiDB-lite"/>
    </source>
</evidence>
<keyword evidence="3" id="KW-1185">Reference proteome</keyword>
<organism evidence="2 3">
    <name type="scientific">Symbiodinium pilosum</name>
    <name type="common">Dinoflagellate</name>
    <dbReference type="NCBI Taxonomy" id="2952"/>
    <lineage>
        <taxon>Eukaryota</taxon>
        <taxon>Sar</taxon>
        <taxon>Alveolata</taxon>
        <taxon>Dinophyceae</taxon>
        <taxon>Suessiales</taxon>
        <taxon>Symbiodiniaceae</taxon>
        <taxon>Symbiodinium</taxon>
    </lineage>
</organism>
<accession>A0A812VD75</accession>
<reference evidence="2" key="1">
    <citation type="submission" date="2021-02" db="EMBL/GenBank/DDBJ databases">
        <authorList>
            <person name="Dougan E. K."/>
            <person name="Rhodes N."/>
            <person name="Thang M."/>
            <person name="Chan C."/>
        </authorList>
    </citation>
    <scope>NUCLEOTIDE SEQUENCE</scope>
</reference>